<accession>A0AAW0UUJ6</accession>
<evidence type="ECO:0000313" key="2">
    <source>
        <dbReference type="EMBL" id="KAK8402225.1"/>
    </source>
</evidence>
<dbReference type="EMBL" id="JARAKH010000008">
    <property type="protein sequence ID" value="KAK8402225.1"/>
    <property type="molecule type" value="Genomic_DNA"/>
</dbReference>
<gene>
    <name evidence="2" type="ORF">O3P69_001380</name>
</gene>
<comment type="caution">
    <text evidence="2">The sequence shown here is derived from an EMBL/GenBank/DDBJ whole genome shotgun (WGS) entry which is preliminary data.</text>
</comment>
<sequence>MSPPPPPPPPPPKGTPNLNMQRRNNDRGGGATRTRSPVTLKRTKAQVPHITRDKKNKRRWCCKAVKVTDTGPKTIRYWRAHDPLTPRRVVLGSPPRHLFVLLIPVYGCAMPTRTHSFVSECITTDGGEAGSKSSDSDPSACNFEGSSESQPGRGEEGAKTNEQDDSVKRERWSDTEGHRYSIRHSTYPTSLNIVTQSPPPLHLPSLPPHRHPVLSTTTSHFTSSTSFHIVIHLQVIAERVYEGPVNASTCLSLLSLTLLLKFLASVTSPPRVNSFTMMIRYFCPLPCLLYTLRYDPAVFSSSSLRFVAVLVVVVVVVVAGDAQAHGEVMDKPRQDDLLTQGRNVLFGSEVVVV</sequence>
<keyword evidence="3" id="KW-1185">Reference proteome</keyword>
<feature type="compositionally biased region" description="Basic and acidic residues" evidence="1">
    <location>
        <begin position="153"/>
        <end position="175"/>
    </location>
</feature>
<feature type="compositionally biased region" description="Pro residues" evidence="1">
    <location>
        <begin position="1"/>
        <end position="14"/>
    </location>
</feature>
<reference evidence="2 3" key="1">
    <citation type="submission" date="2023-03" db="EMBL/GenBank/DDBJ databases">
        <title>High-quality genome of Scylla paramamosain provides insights in environmental adaptation.</title>
        <authorList>
            <person name="Zhang L."/>
        </authorList>
    </citation>
    <scope>NUCLEOTIDE SEQUENCE [LARGE SCALE GENOMIC DNA]</scope>
    <source>
        <strain evidence="2">LZ_2023a</strain>
        <tissue evidence="2">Muscle</tissue>
    </source>
</reference>
<feature type="compositionally biased region" description="Polar residues" evidence="1">
    <location>
        <begin position="131"/>
        <end position="150"/>
    </location>
</feature>
<organism evidence="2 3">
    <name type="scientific">Scylla paramamosain</name>
    <name type="common">Mud crab</name>
    <dbReference type="NCBI Taxonomy" id="85552"/>
    <lineage>
        <taxon>Eukaryota</taxon>
        <taxon>Metazoa</taxon>
        <taxon>Ecdysozoa</taxon>
        <taxon>Arthropoda</taxon>
        <taxon>Crustacea</taxon>
        <taxon>Multicrustacea</taxon>
        <taxon>Malacostraca</taxon>
        <taxon>Eumalacostraca</taxon>
        <taxon>Eucarida</taxon>
        <taxon>Decapoda</taxon>
        <taxon>Pleocyemata</taxon>
        <taxon>Brachyura</taxon>
        <taxon>Eubrachyura</taxon>
        <taxon>Portunoidea</taxon>
        <taxon>Portunidae</taxon>
        <taxon>Portuninae</taxon>
        <taxon>Scylla</taxon>
    </lineage>
</organism>
<feature type="region of interest" description="Disordered" evidence="1">
    <location>
        <begin position="126"/>
        <end position="175"/>
    </location>
</feature>
<dbReference type="Proteomes" id="UP001487740">
    <property type="component" value="Unassembled WGS sequence"/>
</dbReference>
<evidence type="ECO:0000256" key="1">
    <source>
        <dbReference type="SAM" id="MobiDB-lite"/>
    </source>
</evidence>
<dbReference type="SUPFAM" id="SSF101447">
    <property type="entry name" value="Formin homology 2 domain (FH2 domain)"/>
    <property type="match status" value="1"/>
</dbReference>
<protein>
    <submittedName>
        <fullName evidence="2">Uncharacterized protein</fullName>
    </submittedName>
</protein>
<proteinExistence type="predicted"/>
<feature type="region of interest" description="Disordered" evidence="1">
    <location>
        <begin position="1"/>
        <end position="36"/>
    </location>
</feature>
<dbReference type="AlphaFoldDB" id="A0AAW0UUJ6"/>
<name>A0AAW0UUJ6_SCYPA</name>
<evidence type="ECO:0000313" key="3">
    <source>
        <dbReference type="Proteomes" id="UP001487740"/>
    </source>
</evidence>